<organism evidence="2 3">
    <name type="scientific">Edwardsiella anguillarum ET080813</name>
    <dbReference type="NCBI Taxonomy" id="667120"/>
    <lineage>
        <taxon>Bacteria</taxon>
        <taxon>Pseudomonadati</taxon>
        <taxon>Pseudomonadota</taxon>
        <taxon>Gammaproteobacteria</taxon>
        <taxon>Enterobacterales</taxon>
        <taxon>Hafniaceae</taxon>
        <taxon>Edwardsiella</taxon>
    </lineage>
</organism>
<protein>
    <submittedName>
        <fullName evidence="2">Acetyltransferase, GNAT family</fullName>
    </submittedName>
</protein>
<evidence type="ECO:0000259" key="1">
    <source>
        <dbReference type="PROSITE" id="PS51186"/>
    </source>
</evidence>
<reference evidence="2 3" key="1">
    <citation type="journal article" date="2012" name="PLoS ONE">
        <title>Edwardsiella comparative phylogenomics reveal the new intra/inter-species taxonomic relationships, virulence evolution and niche adaptation mechanisms.</title>
        <authorList>
            <person name="Yang M."/>
            <person name="Lv Y."/>
            <person name="Xiao J."/>
            <person name="Wu H."/>
            <person name="Zheng H."/>
            <person name="Liu Q."/>
            <person name="Zhang Y."/>
            <person name="Wang Q."/>
        </authorList>
    </citation>
    <scope>NUCLEOTIDE SEQUENCE [LARGE SCALE GENOMIC DNA]</scope>
    <source>
        <strain evidence="3">080813</strain>
    </source>
</reference>
<dbReference type="KEGG" id="ete:ETEE_1807"/>
<dbReference type="InterPro" id="IPR000182">
    <property type="entry name" value="GNAT_dom"/>
</dbReference>
<dbReference type="Pfam" id="PF00583">
    <property type="entry name" value="Acetyltransf_1"/>
    <property type="match status" value="1"/>
</dbReference>
<feature type="domain" description="N-acetyltransferase" evidence="1">
    <location>
        <begin position="4"/>
        <end position="144"/>
    </location>
</feature>
<dbReference type="InterPro" id="IPR016181">
    <property type="entry name" value="Acyl_CoA_acyltransferase"/>
</dbReference>
<proteinExistence type="predicted"/>
<dbReference type="SUPFAM" id="SSF55729">
    <property type="entry name" value="Acyl-CoA N-acyltransferases (Nat)"/>
    <property type="match status" value="1"/>
</dbReference>
<dbReference type="GO" id="GO:0016747">
    <property type="term" value="F:acyltransferase activity, transferring groups other than amino-acyl groups"/>
    <property type="evidence" value="ECO:0007669"/>
    <property type="project" value="InterPro"/>
</dbReference>
<dbReference type="GeneID" id="33939415"/>
<dbReference type="EMBL" id="CP006664">
    <property type="protein sequence ID" value="AIJ08254.1"/>
    <property type="molecule type" value="Genomic_DNA"/>
</dbReference>
<accession>A0A076LRM7</accession>
<dbReference type="Gene3D" id="3.40.630.30">
    <property type="match status" value="1"/>
</dbReference>
<sequence>MTPITLYSATPAAILALYRAIPEFVPRHSLADIQRRLAGRQACLLIARSGGCDVGFKVGYALDDQTFYSWLGGVLPGWRRKGIAQILLRAQQTWALNQGYRRIEVKTRNGFSAMLVMLINNGYHIIQVQPQDEVVDYRLRLVRDLRVDAA</sequence>
<dbReference type="RefSeq" id="WP_034164485.1">
    <property type="nucleotide sequence ID" value="NZ_CP006664.1"/>
</dbReference>
<dbReference type="Proteomes" id="UP000028681">
    <property type="component" value="Chromosome"/>
</dbReference>
<dbReference type="PROSITE" id="PS51186">
    <property type="entry name" value="GNAT"/>
    <property type="match status" value="1"/>
</dbReference>
<dbReference type="HOGENOM" id="CLU_127573_0_0_6"/>
<dbReference type="AlphaFoldDB" id="A0A076LRM7"/>
<gene>
    <name evidence="2" type="ORF">ETEE_1807</name>
</gene>
<keyword evidence="2" id="KW-0808">Transferase</keyword>
<evidence type="ECO:0000313" key="3">
    <source>
        <dbReference type="Proteomes" id="UP000028681"/>
    </source>
</evidence>
<evidence type="ECO:0000313" key="2">
    <source>
        <dbReference type="EMBL" id="AIJ08254.1"/>
    </source>
</evidence>
<name>A0A076LRM7_9GAMM</name>
<dbReference type="CDD" id="cd04301">
    <property type="entry name" value="NAT_SF"/>
    <property type="match status" value="1"/>
</dbReference>